<evidence type="ECO:0000259" key="2">
    <source>
        <dbReference type="Pfam" id="PF13472"/>
    </source>
</evidence>
<dbReference type="Pfam" id="PF13472">
    <property type="entry name" value="Lipase_GDSL_2"/>
    <property type="match status" value="2"/>
</dbReference>
<evidence type="ECO:0000256" key="1">
    <source>
        <dbReference type="SAM" id="MobiDB-lite"/>
    </source>
</evidence>
<gene>
    <name evidence="4" type="ORF">PGLA1383_LOCUS50192</name>
</gene>
<dbReference type="CDD" id="cd00229">
    <property type="entry name" value="SGNH_hydrolase"/>
    <property type="match status" value="2"/>
</dbReference>
<dbReference type="OrthoDB" id="445564at2759"/>
<dbReference type="InterPro" id="IPR051532">
    <property type="entry name" value="Ester_Hydrolysis_Enzymes"/>
</dbReference>
<proteinExistence type="predicted"/>
<protein>
    <recommendedName>
        <fullName evidence="6">SGNH hydrolase-type esterase domain-containing protein</fullName>
    </recommendedName>
</protein>
<dbReference type="AlphaFoldDB" id="A0A813HA77"/>
<sequence>MASTAAMDSSPSSEKDELELPLLHCFVATGTAIASDAPRRRILAYGDSLTAGFCDSDGELRFSPYGKALCEALAPSIAAEIWVCGLSGMEAAEMAQALDCRSIEDCVGRIGKGLRRTLKDVGNVDLVLIMAGTNDLGDDDLRGAPIAITVQALHTACHCEGVPTVVLSVPANENVQKSQTYRKRWERVNALLRKWSESNGRDDGVCFFVETALLVPFSEDSDLWDEDGLHLTAAGSRHLGTSLAPLVLPLLDSAASLDIRAAVGQRSKPKAVTRGGPMPECLPMLHPSTPSSGSTSTESAPKVRLLFYGDSLTAGYYAFGNLFAPYAEAFGSNLFPQRDTELWVCGLSGLTAVSLAQKKGAEKIRDATKRTGLGLQRLLDEHGCFDLVFIMLGTNDLGKSEPEEIAAAIQELHSVCHQAGVPTVVMSVPQSKATFKSRGLGKIAKCHDKVNRLLHNWATGTSSAKVALFVDTCALMPFEEDSELWEMDGLHFSRAGSQALGARLAPLVGYLQARHGISSFLHKFPLPVETFISLAGLGSVPDCNLAHQRLEGKVEFVLTGDVRVDWLAQVPLQSGWSAQKPPSSDGCSEDSLLFLIGEAECSSRWALGDRLWGAEGAEEGTLAEVCGVETFVDVRWQDDALSVRVPARELQLCNPDAFSFFPSELVCQRLIDDSAGSVGPLSFRSAGAPPPVSLTPPASASGRGLSPAEERPSRRDGLSAKVGYVVRADPATRMVSVRWLDDAVSGKGELELKSVEKAIASEEEWSAFDLQIDPEFGFRLGDAVIRCKDWEEEGRTLSPPSSQPEVAAAAAALAKAVAEAGGPRVGQVLSLEAGKVRVRWLDGAVSVHGPRELYRVGDDDEASAEDE</sequence>
<dbReference type="InterPro" id="IPR057734">
    <property type="entry name" value="UBE2O-like_SH3-C"/>
</dbReference>
<evidence type="ECO:0008006" key="6">
    <source>
        <dbReference type="Google" id="ProtNLM"/>
    </source>
</evidence>
<feature type="domain" description="SGNH hydrolase-type esterase" evidence="2">
    <location>
        <begin position="307"/>
        <end position="499"/>
    </location>
</feature>
<dbReference type="InterPro" id="IPR013830">
    <property type="entry name" value="SGNH_hydro"/>
</dbReference>
<feature type="domain" description="SGNH hydrolase-type esterase" evidence="2">
    <location>
        <begin position="44"/>
        <end position="237"/>
    </location>
</feature>
<feature type="region of interest" description="Disordered" evidence="1">
    <location>
        <begin position="686"/>
        <end position="716"/>
    </location>
</feature>
<dbReference type="Pfam" id="PF23044">
    <property type="entry name" value="SH3-C_UBE2O"/>
    <property type="match status" value="1"/>
</dbReference>
<feature type="non-terminal residue" evidence="4">
    <location>
        <position position="867"/>
    </location>
</feature>
<dbReference type="PANTHER" id="PTHR30383:SF5">
    <property type="entry name" value="SGNH HYDROLASE-TYPE ESTERASE DOMAIN-CONTAINING PROTEIN"/>
    <property type="match status" value="1"/>
</dbReference>
<organism evidence="4 5">
    <name type="scientific">Polarella glacialis</name>
    <name type="common">Dinoflagellate</name>
    <dbReference type="NCBI Taxonomy" id="89957"/>
    <lineage>
        <taxon>Eukaryota</taxon>
        <taxon>Sar</taxon>
        <taxon>Alveolata</taxon>
        <taxon>Dinophyceae</taxon>
        <taxon>Suessiales</taxon>
        <taxon>Suessiaceae</taxon>
        <taxon>Polarella</taxon>
    </lineage>
</organism>
<evidence type="ECO:0000259" key="3">
    <source>
        <dbReference type="Pfam" id="PF23044"/>
    </source>
</evidence>
<keyword evidence="5" id="KW-1185">Reference proteome</keyword>
<dbReference type="SUPFAM" id="SSF52266">
    <property type="entry name" value="SGNH hydrolase"/>
    <property type="match status" value="2"/>
</dbReference>
<dbReference type="EMBL" id="CAJNNV010031053">
    <property type="protein sequence ID" value="CAE8634549.1"/>
    <property type="molecule type" value="Genomic_DNA"/>
</dbReference>
<dbReference type="Gene3D" id="3.40.50.1110">
    <property type="entry name" value="SGNH hydrolase"/>
    <property type="match status" value="2"/>
</dbReference>
<name>A0A813HA77_POLGL</name>
<dbReference type="GO" id="GO:0004622">
    <property type="term" value="F:phosphatidylcholine lysophospholipase activity"/>
    <property type="evidence" value="ECO:0007669"/>
    <property type="project" value="TreeGrafter"/>
</dbReference>
<evidence type="ECO:0000313" key="4">
    <source>
        <dbReference type="EMBL" id="CAE8634549.1"/>
    </source>
</evidence>
<feature type="domain" description="UBE2O-like SH3-C" evidence="3">
    <location>
        <begin position="776"/>
        <end position="861"/>
    </location>
</feature>
<dbReference type="InterPro" id="IPR036514">
    <property type="entry name" value="SGNH_hydro_sf"/>
</dbReference>
<accession>A0A813HA77</accession>
<comment type="caution">
    <text evidence="4">The sequence shown here is derived from an EMBL/GenBank/DDBJ whole genome shotgun (WGS) entry which is preliminary data.</text>
</comment>
<dbReference type="Proteomes" id="UP000654075">
    <property type="component" value="Unassembled WGS sequence"/>
</dbReference>
<dbReference type="PANTHER" id="PTHR30383">
    <property type="entry name" value="THIOESTERASE 1/PROTEASE 1/LYSOPHOSPHOLIPASE L1"/>
    <property type="match status" value="1"/>
</dbReference>
<evidence type="ECO:0000313" key="5">
    <source>
        <dbReference type="Proteomes" id="UP000654075"/>
    </source>
</evidence>
<reference evidence="4" key="1">
    <citation type="submission" date="2021-02" db="EMBL/GenBank/DDBJ databases">
        <authorList>
            <person name="Dougan E. K."/>
            <person name="Rhodes N."/>
            <person name="Thang M."/>
            <person name="Chan C."/>
        </authorList>
    </citation>
    <scope>NUCLEOTIDE SEQUENCE</scope>
</reference>